<feature type="transmembrane region" description="Helical" evidence="7">
    <location>
        <begin position="568"/>
        <end position="590"/>
    </location>
</feature>
<feature type="transmembrane region" description="Helical" evidence="7">
    <location>
        <begin position="255"/>
        <end position="275"/>
    </location>
</feature>
<dbReference type="InterPro" id="IPR004813">
    <property type="entry name" value="OPT"/>
</dbReference>
<dbReference type="OrthoDB" id="627262at2759"/>
<dbReference type="PANTHER" id="PTHR31645:SF0">
    <property type="entry name" value="OLIGOPEPTIDE TRANSPORTER YGL114W-RELATED"/>
    <property type="match status" value="1"/>
</dbReference>
<evidence type="ECO:0000256" key="3">
    <source>
        <dbReference type="ARBA" id="ARBA00022448"/>
    </source>
</evidence>
<feature type="transmembrane region" description="Helical" evidence="7">
    <location>
        <begin position="12"/>
        <end position="30"/>
    </location>
</feature>
<organism evidence="8 9">
    <name type="scientific">Clonostachys rhizophaga</name>
    <dbReference type="NCBI Taxonomy" id="160324"/>
    <lineage>
        <taxon>Eukaryota</taxon>
        <taxon>Fungi</taxon>
        <taxon>Dikarya</taxon>
        <taxon>Ascomycota</taxon>
        <taxon>Pezizomycotina</taxon>
        <taxon>Sordariomycetes</taxon>
        <taxon>Hypocreomycetidae</taxon>
        <taxon>Hypocreales</taxon>
        <taxon>Bionectriaceae</taxon>
        <taxon>Clonostachys</taxon>
    </lineage>
</organism>
<evidence type="ECO:0000256" key="7">
    <source>
        <dbReference type="SAM" id="Phobius"/>
    </source>
</evidence>
<name>A0A9N9YKP9_9HYPO</name>
<evidence type="ECO:0000256" key="6">
    <source>
        <dbReference type="ARBA" id="ARBA00023136"/>
    </source>
</evidence>
<evidence type="ECO:0000256" key="2">
    <source>
        <dbReference type="ARBA" id="ARBA00008807"/>
    </source>
</evidence>
<dbReference type="PANTHER" id="PTHR31645">
    <property type="entry name" value="OLIGOPEPTIDE TRANSPORTER YGL114W-RELATED"/>
    <property type="match status" value="1"/>
</dbReference>
<dbReference type="Proteomes" id="UP000696573">
    <property type="component" value="Unassembled WGS sequence"/>
</dbReference>
<keyword evidence="5 7" id="KW-1133">Transmembrane helix</keyword>
<feature type="transmembrane region" description="Helical" evidence="7">
    <location>
        <begin position="66"/>
        <end position="92"/>
    </location>
</feature>
<comment type="similarity">
    <text evidence="2">Belongs to the oligopeptide OPT transporter family.</text>
</comment>
<dbReference type="Pfam" id="PF03169">
    <property type="entry name" value="OPT"/>
    <property type="match status" value="1"/>
</dbReference>
<evidence type="ECO:0000313" key="8">
    <source>
        <dbReference type="EMBL" id="CAH0021640.1"/>
    </source>
</evidence>
<feature type="transmembrane region" description="Helical" evidence="7">
    <location>
        <begin position="104"/>
        <end position="129"/>
    </location>
</feature>
<gene>
    <name evidence="8" type="ORF">CRHIZ90672A_00010319</name>
</gene>
<keyword evidence="4 7" id="KW-0812">Transmembrane</keyword>
<feature type="transmembrane region" description="Helical" evidence="7">
    <location>
        <begin position="602"/>
        <end position="627"/>
    </location>
</feature>
<feature type="transmembrane region" description="Helical" evidence="7">
    <location>
        <begin position="425"/>
        <end position="447"/>
    </location>
</feature>
<evidence type="ECO:0000313" key="9">
    <source>
        <dbReference type="Proteomes" id="UP000696573"/>
    </source>
</evidence>
<dbReference type="InterPro" id="IPR045035">
    <property type="entry name" value="YSL-like"/>
</dbReference>
<dbReference type="NCBIfam" id="TIGR00728">
    <property type="entry name" value="OPT_sfam"/>
    <property type="match status" value="1"/>
</dbReference>
<keyword evidence="3" id="KW-0813">Transport</keyword>
<sequence>MEEPSCTARSLLAGLFIGTLISLSNTYYGLQIGAASQMSMVSGLLGFAGFKACSKYLREPFTPAENILVISIATACGCMPVMAGLIGVVPALEFLINEEENGPMVLPLGTIFVWSVALSLFGLIFASLFRQYFIVREKLPWPGARATANLIATLHNEGKPMRSPALTAVQTAQDDQTLRSSSPDSNSLEPETAWTEKLRALSQGAGAAGIISIVIYFIPILRQLPVFGNNAATSWLWSVDLSPGFFGQGIITGPVITLHMLLGAIVGWGILSPYARNQGWAPGDVDDWSTGSRGWIIWVSLAALLADASIKMSWLLLSPILKRRVIIQTYLQSIWKSDSGDQPLLRPSRTQYMTVEHNYPDEFSAQDGMADQRPTPGNQSTFRNDSSRMHFRNHHDHWRALTAAFISILVCTAAVQLLFGSIMPWTFTVIAIFLSLPMAAVGIRALAETDCNPESALVSQWIFTLLAPASNPNALILNLLSAAIAQAGANQAGALSYDFKVGHLVGSRLDVQIPGQIVGSLFGTLVSGGIYKLYTSQYPIPGPLFRVPASFVVLSTARLLLGRGLPDGVGPFVVGAAVLSAVATMVKMRYHDRWWQHLVPSGVAFAIGIYNTPSFTITRAVGGLVYLWYKQRHQGEGSIILLASGLLLGESIASLITLGMGALGVPHFGT</sequence>
<evidence type="ECO:0008006" key="10">
    <source>
        <dbReference type="Google" id="ProtNLM"/>
    </source>
</evidence>
<accession>A0A9N9YKP9</accession>
<feature type="transmembrane region" description="Helical" evidence="7">
    <location>
        <begin position="398"/>
        <end position="419"/>
    </location>
</feature>
<feature type="transmembrane region" description="Helical" evidence="7">
    <location>
        <begin position="639"/>
        <end position="665"/>
    </location>
</feature>
<evidence type="ECO:0000256" key="1">
    <source>
        <dbReference type="ARBA" id="ARBA00004141"/>
    </source>
</evidence>
<evidence type="ECO:0000256" key="4">
    <source>
        <dbReference type="ARBA" id="ARBA00022692"/>
    </source>
</evidence>
<dbReference type="GO" id="GO:0035673">
    <property type="term" value="F:oligopeptide transmembrane transporter activity"/>
    <property type="evidence" value="ECO:0007669"/>
    <property type="project" value="InterPro"/>
</dbReference>
<protein>
    <recommendedName>
        <fullName evidence="10">Oligopeptide transporter</fullName>
    </recommendedName>
</protein>
<keyword evidence="9" id="KW-1185">Reference proteome</keyword>
<comment type="subcellular location">
    <subcellularLocation>
        <location evidence="1">Membrane</location>
        <topology evidence="1">Multi-pass membrane protein</topology>
    </subcellularLocation>
</comment>
<proteinExistence type="inferred from homology"/>
<dbReference type="EMBL" id="CABFNQ020000659">
    <property type="protein sequence ID" value="CAH0021640.1"/>
    <property type="molecule type" value="Genomic_DNA"/>
</dbReference>
<keyword evidence="6 7" id="KW-0472">Membrane</keyword>
<reference evidence="8" key="1">
    <citation type="submission" date="2021-10" db="EMBL/GenBank/DDBJ databases">
        <authorList>
            <person name="Piombo E."/>
        </authorList>
    </citation>
    <scope>NUCLEOTIDE SEQUENCE</scope>
</reference>
<comment type="caution">
    <text evidence="8">The sequence shown here is derived from an EMBL/GenBank/DDBJ whole genome shotgun (WGS) entry which is preliminary data.</text>
</comment>
<evidence type="ECO:0000256" key="5">
    <source>
        <dbReference type="ARBA" id="ARBA00022989"/>
    </source>
</evidence>
<dbReference type="AlphaFoldDB" id="A0A9N9YKP9"/>
<dbReference type="GO" id="GO:0000329">
    <property type="term" value="C:fungal-type vacuole membrane"/>
    <property type="evidence" value="ECO:0007669"/>
    <property type="project" value="TreeGrafter"/>
</dbReference>